<dbReference type="eggNOG" id="KOG3179">
    <property type="taxonomic scope" value="Eukaryota"/>
</dbReference>
<sequence>MPAPKKRQISIAVLVADTPVQPVLDRRGDYTKIYPAFLQSSLNTIKRHAWQDSVSLHVRCYDVVTAQEYPDQGQLSDGLWDAIVVTGSAHSAYSTDEWAGKLASFLRDTAEKHPLVRLVGICYGHQIIARAFDGKVELNSKGWEFGTTACDVTEVGRELLGYGEGEKLNIQQVHRDHVTVLPSFQGHEFLNLASTDISAVQGMAHRYPTEAPPLPSSAATSAYLAFDISDEGTSSSGPSPLRSCQILTFQGHPEFDAEIVELVLQVRTEKGVIDRQSSEKFLENAHKPHDGLRIGRLIWSMLGVEEARTDQGDEMVAV</sequence>
<gene>
    <name evidence="2" type="ORF">PFL1_03952</name>
</gene>
<organism evidence="2 3">
    <name type="scientific">Pseudozyma flocculosa PF-1</name>
    <dbReference type="NCBI Taxonomy" id="1277687"/>
    <lineage>
        <taxon>Eukaryota</taxon>
        <taxon>Fungi</taxon>
        <taxon>Dikarya</taxon>
        <taxon>Basidiomycota</taxon>
        <taxon>Ustilaginomycotina</taxon>
        <taxon>Ustilaginomycetes</taxon>
        <taxon>Ustilaginales</taxon>
        <taxon>Ustilaginaceae</taxon>
        <taxon>Pseudozyma</taxon>
    </lineage>
</organism>
<accession>A0A061H871</accession>
<dbReference type="InterPro" id="IPR044992">
    <property type="entry name" value="ChyE-like"/>
</dbReference>
<dbReference type="KEGG" id="pfp:PFL1_03952"/>
<reference evidence="2 3" key="1">
    <citation type="journal article" date="2013" name="Plant Cell">
        <title>The transition from a phytopathogenic smut ancestor to an anamorphic biocontrol agent deciphered by comparative whole-genome analysis.</title>
        <authorList>
            <person name="Lefebvre F."/>
            <person name="Joly D.L."/>
            <person name="Labbe C."/>
            <person name="Teichmann B."/>
            <person name="Linning R."/>
            <person name="Belzile F."/>
            <person name="Bakkeren G."/>
            <person name="Belanger R.R."/>
        </authorList>
    </citation>
    <scope>NUCLEOTIDE SEQUENCE [LARGE SCALE GENOMIC DNA]</scope>
    <source>
        <strain evidence="2 3">PF-1</strain>
    </source>
</reference>
<dbReference type="GO" id="GO:0005634">
    <property type="term" value="C:nucleus"/>
    <property type="evidence" value="ECO:0007669"/>
    <property type="project" value="TreeGrafter"/>
</dbReference>
<dbReference type="CDD" id="cd01741">
    <property type="entry name" value="GATase1_1"/>
    <property type="match status" value="1"/>
</dbReference>
<dbReference type="RefSeq" id="XP_007879666.1">
    <property type="nucleotide sequence ID" value="XM_007881475.1"/>
</dbReference>
<name>A0A061H871_9BASI</name>
<dbReference type="Gene3D" id="3.40.50.880">
    <property type="match status" value="1"/>
</dbReference>
<feature type="domain" description="Glutamine amidotransferase" evidence="1">
    <location>
        <begin position="77"/>
        <end position="205"/>
    </location>
</feature>
<dbReference type="GeneID" id="19318059"/>
<dbReference type="GO" id="GO:0005829">
    <property type="term" value="C:cytosol"/>
    <property type="evidence" value="ECO:0007669"/>
    <property type="project" value="TreeGrafter"/>
</dbReference>
<dbReference type="HOGENOM" id="CLU_054974_0_0_1"/>
<dbReference type="PANTHER" id="PTHR42695:SF5">
    <property type="entry name" value="GLUTAMINE AMIDOTRANSFERASE YLR126C-RELATED"/>
    <property type="match status" value="1"/>
</dbReference>
<dbReference type="SUPFAM" id="SSF52317">
    <property type="entry name" value="Class I glutamine amidotransferase-like"/>
    <property type="match status" value="1"/>
</dbReference>
<dbReference type="Proteomes" id="UP000053664">
    <property type="component" value="Unassembled WGS sequence"/>
</dbReference>
<evidence type="ECO:0000313" key="3">
    <source>
        <dbReference type="Proteomes" id="UP000053664"/>
    </source>
</evidence>
<dbReference type="EMBL" id="KE361634">
    <property type="protein sequence ID" value="EPQ28649.1"/>
    <property type="molecule type" value="Genomic_DNA"/>
</dbReference>
<evidence type="ECO:0000313" key="2">
    <source>
        <dbReference type="EMBL" id="EPQ28649.1"/>
    </source>
</evidence>
<proteinExistence type="predicted"/>
<dbReference type="InterPro" id="IPR017926">
    <property type="entry name" value="GATASE"/>
</dbReference>
<dbReference type="PANTHER" id="PTHR42695">
    <property type="entry name" value="GLUTAMINE AMIDOTRANSFERASE YLR126C-RELATED"/>
    <property type="match status" value="1"/>
</dbReference>
<protein>
    <recommendedName>
        <fullName evidence="1">Glutamine amidotransferase domain-containing protein</fullName>
    </recommendedName>
</protein>
<dbReference type="OrthoDB" id="92161at2759"/>
<dbReference type="InterPro" id="IPR029062">
    <property type="entry name" value="Class_I_gatase-like"/>
</dbReference>
<dbReference type="AlphaFoldDB" id="A0A061H871"/>
<evidence type="ECO:0000259" key="1">
    <source>
        <dbReference type="Pfam" id="PF00117"/>
    </source>
</evidence>
<dbReference type="Pfam" id="PF00117">
    <property type="entry name" value="GATase"/>
    <property type="match status" value="1"/>
</dbReference>